<evidence type="ECO:0000313" key="2">
    <source>
        <dbReference type="Proteomes" id="UP000692954"/>
    </source>
</evidence>
<proteinExistence type="predicted"/>
<sequence>MIKRKQNKNILLQKIHFLKGQEHTETEIIIKYANKEFSFKAYNLKMYFTFDEFLQTLKVLSQTNSKIFNFYNNLQLQNTDEDEIYHISQALQFYQEIFIYYNNRILLIDEYQRLQKLDSKCKILKERQKILPISTFYKKKNIQLVKFKPLTIIKLEQDYCILYQTRNEYYLKFHQSKKISNKLKIIPLVDQKFEKINKDNFFDIFSIQNDQFEYSDYINNLNDNVKELKIDCKFISSIILIQRFVLKRQLKSKLSIICKQKKRKILWRKSLIWEDSAFLLLIQLNQDTNNNQLIQIEGKQIDHSLGREVYGLQQKLFLQYELRDILITTNKMLQKVDLIHDGPNLRLKSQQFDQIYGTIFQYENFDLEQTLHLRIEKQNSYRNQYLKNSFLEHLSNNKPIENGFDLKKIKTLFKVVYFYYMKHKLLNVIKYKQKDIRSFPIYFLTDSEMKNLYEVYQENKNIQKSENEEQELQQKSLIYQTNFNELDFTHSVIFEENQIENYSYRVTIYKDKVLVKELNLQIQTINLFNKYMISSIFNMRFNKKIIEIFHNIDFCLVQNSFTFNNNLMQEMVKNLMIFKIQRRVRFFQFIQRHHVKNQNILLRISYISSQNQYYKIIFRYKKNKIRILFNQQLALLDLAQLANSFYLNKQQQTIYQISSFQEFLNIQGYNNQDDYRFKFSKLINFLESIIKIRRNSLYFSQKLPISQNKYMAFQKKSKTSQNYTSRKIIIIQRFYRYKLAKAHFELIKKGQQKKNKLRYRCIRKIGRKYYLTFCYELSSEKLLAKLIQYKESYYKFQKSLQFNQSNFINFKHQSKYQFFANCIDLVDGEITFILENFQIQKSQEEVVDNNFEFQTLQDYPYQKQIRSRLINSKRERNVLYNVVYSNKKIINSSCDSFLININLKSMRNVYHSEDRQTLIKHVAETSLDSIKYENNHLKVNVSKIIPEKLKFSQKPRFQACEKILKPKAQVEILYKTTQRFENQKYLLQIQFIIEQAKTILPIEKDNHFGLFQSEYKILAINFKTKKEISWNISFENAISLTQKTKKDEITLAIIQNLSLLNDRFLFVTNKPEFKFQNVIIIKLSFIQTIQKVCRTRKFDKNYQQYKLIKKVKSQTLLHTVFQDYIIIFQTRGEINYNESIWLFLWDLKNFSQKKIEVQLKKYLHFWNISSRAFAKALLHLVIITNERIFFKKFNELEFQNKFERYLY</sequence>
<dbReference type="Proteomes" id="UP000692954">
    <property type="component" value="Unassembled WGS sequence"/>
</dbReference>
<keyword evidence="2" id="KW-1185">Reference proteome</keyword>
<gene>
    <name evidence="1" type="ORF">PSON_ATCC_30995.1.T1840052</name>
</gene>
<dbReference type="OrthoDB" id="304667at2759"/>
<reference evidence="1" key="1">
    <citation type="submission" date="2021-01" db="EMBL/GenBank/DDBJ databases">
        <authorList>
            <consortium name="Genoscope - CEA"/>
            <person name="William W."/>
        </authorList>
    </citation>
    <scope>NUCLEOTIDE SEQUENCE</scope>
</reference>
<dbReference type="EMBL" id="CAJJDN010000184">
    <property type="protein sequence ID" value="CAD8128221.1"/>
    <property type="molecule type" value="Genomic_DNA"/>
</dbReference>
<evidence type="ECO:0000313" key="1">
    <source>
        <dbReference type="EMBL" id="CAD8128221.1"/>
    </source>
</evidence>
<organism evidence="1 2">
    <name type="scientific">Paramecium sonneborni</name>
    <dbReference type="NCBI Taxonomy" id="65129"/>
    <lineage>
        <taxon>Eukaryota</taxon>
        <taxon>Sar</taxon>
        <taxon>Alveolata</taxon>
        <taxon>Ciliophora</taxon>
        <taxon>Intramacronucleata</taxon>
        <taxon>Oligohymenophorea</taxon>
        <taxon>Peniculida</taxon>
        <taxon>Parameciidae</taxon>
        <taxon>Paramecium</taxon>
    </lineage>
</organism>
<dbReference type="AlphaFoldDB" id="A0A8S1RIA9"/>
<comment type="caution">
    <text evidence="1">The sequence shown here is derived from an EMBL/GenBank/DDBJ whole genome shotgun (WGS) entry which is preliminary data.</text>
</comment>
<accession>A0A8S1RIA9</accession>
<protein>
    <submittedName>
        <fullName evidence="1">Uncharacterized protein</fullName>
    </submittedName>
</protein>
<name>A0A8S1RIA9_9CILI</name>